<dbReference type="SUPFAM" id="SSF82866">
    <property type="entry name" value="Multidrug efflux transporter AcrB transmembrane domain"/>
    <property type="match status" value="2"/>
</dbReference>
<feature type="transmembrane region" description="Helical" evidence="7">
    <location>
        <begin position="273"/>
        <end position="297"/>
    </location>
</feature>
<feature type="transmembrane region" description="Helical" evidence="7">
    <location>
        <begin position="610"/>
        <end position="631"/>
    </location>
</feature>
<evidence type="ECO:0000256" key="6">
    <source>
        <dbReference type="ARBA" id="ARBA00023136"/>
    </source>
</evidence>
<feature type="transmembrane region" description="Helical" evidence="7">
    <location>
        <begin position="338"/>
        <end position="356"/>
    </location>
</feature>
<evidence type="ECO:0000313" key="10">
    <source>
        <dbReference type="Proteomes" id="UP001218629"/>
    </source>
</evidence>
<name>A0ABY8AHK7_9ACTN</name>
<evidence type="ECO:0000256" key="4">
    <source>
        <dbReference type="ARBA" id="ARBA00022692"/>
    </source>
</evidence>
<organism evidence="9 10">
    <name type="scientific">Streptomyces yunnanensis</name>
    <dbReference type="NCBI Taxonomy" id="156453"/>
    <lineage>
        <taxon>Bacteria</taxon>
        <taxon>Bacillati</taxon>
        <taxon>Actinomycetota</taxon>
        <taxon>Actinomycetes</taxon>
        <taxon>Kitasatosporales</taxon>
        <taxon>Streptomycetaceae</taxon>
        <taxon>Streptomyces</taxon>
    </lineage>
</organism>
<protein>
    <submittedName>
        <fullName evidence="9">MMPL family transporter</fullName>
    </submittedName>
</protein>
<dbReference type="InterPro" id="IPR000731">
    <property type="entry name" value="SSD"/>
</dbReference>
<dbReference type="PROSITE" id="PS50156">
    <property type="entry name" value="SSD"/>
    <property type="match status" value="1"/>
</dbReference>
<comment type="subcellular location">
    <subcellularLocation>
        <location evidence="1">Cell membrane</location>
        <topology evidence="1">Multi-pass membrane protein</topology>
    </subcellularLocation>
</comment>
<feature type="transmembrane region" description="Helical" evidence="7">
    <location>
        <begin position="148"/>
        <end position="176"/>
    </location>
</feature>
<evidence type="ECO:0000313" key="9">
    <source>
        <dbReference type="EMBL" id="WEB44483.1"/>
    </source>
</evidence>
<dbReference type="Gene3D" id="1.20.1640.10">
    <property type="entry name" value="Multidrug efflux transporter AcrB transmembrane domain"/>
    <property type="match status" value="2"/>
</dbReference>
<feature type="transmembrane region" description="Helical" evidence="7">
    <location>
        <begin position="497"/>
        <end position="516"/>
    </location>
</feature>
<feature type="transmembrane region" description="Helical" evidence="7">
    <location>
        <begin position="246"/>
        <end position="267"/>
    </location>
</feature>
<evidence type="ECO:0000256" key="1">
    <source>
        <dbReference type="ARBA" id="ARBA00004651"/>
    </source>
</evidence>
<dbReference type="Proteomes" id="UP001218629">
    <property type="component" value="Chromosome"/>
</dbReference>
<gene>
    <name evidence="9" type="ORF">MOV08_37815</name>
</gene>
<feature type="transmembrane region" description="Helical" evidence="7">
    <location>
        <begin position="196"/>
        <end position="218"/>
    </location>
</feature>
<dbReference type="PANTHER" id="PTHR33406:SF11">
    <property type="entry name" value="MEMBRANE PROTEIN SCO6666-RELATED"/>
    <property type="match status" value="1"/>
</dbReference>
<keyword evidence="6 7" id="KW-0472">Membrane</keyword>
<dbReference type="EMBL" id="CP095749">
    <property type="protein sequence ID" value="WEB44483.1"/>
    <property type="molecule type" value="Genomic_DNA"/>
</dbReference>
<dbReference type="RefSeq" id="WP_275310638.1">
    <property type="nucleotide sequence ID" value="NZ_CP095749.1"/>
</dbReference>
<evidence type="ECO:0000256" key="2">
    <source>
        <dbReference type="ARBA" id="ARBA00010157"/>
    </source>
</evidence>
<keyword evidence="3" id="KW-1003">Cell membrane</keyword>
<dbReference type="Pfam" id="PF03176">
    <property type="entry name" value="MMPL"/>
    <property type="match status" value="2"/>
</dbReference>
<feature type="transmembrane region" description="Helical" evidence="7">
    <location>
        <begin position="566"/>
        <end position="586"/>
    </location>
</feature>
<feature type="transmembrane region" description="Helical" evidence="7">
    <location>
        <begin position="528"/>
        <end position="546"/>
    </location>
</feature>
<dbReference type="PANTHER" id="PTHR33406">
    <property type="entry name" value="MEMBRANE PROTEIN MJ1562-RELATED"/>
    <property type="match status" value="1"/>
</dbReference>
<dbReference type="InterPro" id="IPR004869">
    <property type="entry name" value="MMPL_dom"/>
</dbReference>
<feature type="domain" description="SSD" evidence="8">
    <location>
        <begin position="176"/>
        <end position="296"/>
    </location>
</feature>
<evidence type="ECO:0000259" key="8">
    <source>
        <dbReference type="PROSITE" id="PS50156"/>
    </source>
</evidence>
<evidence type="ECO:0000256" key="7">
    <source>
        <dbReference type="SAM" id="Phobius"/>
    </source>
</evidence>
<dbReference type="InterPro" id="IPR050545">
    <property type="entry name" value="Mycobact_MmpL"/>
</dbReference>
<accession>A0ABY8AHK7</accession>
<feature type="transmembrane region" description="Helical" evidence="7">
    <location>
        <begin position="643"/>
        <end position="666"/>
    </location>
</feature>
<comment type="similarity">
    <text evidence="2">Belongs to the resistance-nodulation-cell division (RND) (TC 2.A.6) family. MmpL subfamily.</text>
</comment>
<keyword evidence="10" id="KW-1185">Reference proteome</keyword>
<sequence length="683" mass="71268">MTDRLSSGGYEDSAAESTRAERVLAERFGAGSAQLLLVARAPAPVTDPSIVAAGRHLGAELNRVPGVTYAQSVWNTSDIRLKSSDGRAALIRVRLDGDNRQVARHYDAIVDQFTGRHGVFTISATGTVVAQREVAVDVRHDLVRSEALAVPLVAVVLVWVFGSLVAAAVPLVVGAFGLAATTAVLAALTRVTEVSFFALNITTALGFALAVDYSLILVSRFRQELAAGHAVPAALEVTVATAGRTVAYSAATVLLSVSGLALFPMGFFRSLCWAALSVVVFAAGAALTVVPALLSLLGHGIDRGRLRTSGRSAVRGGRSAGECWAALARWVIGRPGPVLLAATSVLLVLAAPALGVRFGGTPYDWWTAPQAQWRMSTEQIQAQFPLAGGATPRVVLPDTPPPQARAYTAELSRLPGVLAVGGPGGVYRAGHLQRSYGEIGRSDARGTWVAVVTPFASSIEQARHLVQQLRAHPAPGPVLVGGDTAALIDGEDAVGGMLGPVALVIVCATGAVLWAFTGSVVLPLKALVMNSLSFVAAFGAAVWVFQNGHLAGLVGASARDSLDMRLPALLACIAFGIGMDYELWLVSRVAETYWQTGETRASVVAGLRDAGPLISASALILLIVTGALATAQVPGIKLMGFTFAAALVIDLMLVRGLVMPAFMAVAGRWNWWPRRLDRYGGAP</sequence>
<proteinExistence type="inferred from homology"/>
<evidence type="ECO:0000256" key="3">
    <source>
        <dbReference type="ARBA" id="ARBA00022475"/>
    </source>
</evidence>
<evidence type="ECO:0000256" key="5">
    <source>
        <dbReference type="ARBA" id="ARBA00022989"/>
    </source>
</evidence>
<keyword evidence="4 7" id="KW-0812">Transmembrane</keyword>
<reference evidence="9 10" key="1">
    <citation type="submission" date="2022-03" db="EMBL/GenBank/DDBJ databases">
        <title>Streptomyces yunnanensis P86,complete genome.</title>
        <authorList>
            <person name="Chen S."/>
            <person name="Zhang Q."/>
        </authorList>
    </citation>
    <scope>NUCLEOTIDE SEQUENCE [LARGE SCALE GENOMIC DNA]</scope>
    <source>
        <strain evidence="9 10">P86</strain>
    </source>
</reference>
<keyword evidence="5 7" id="KW-1133">Transmembrane helix</keyword>